<dbReference type="PANTHER" id="PTHR31964:SF113">
    <property type="entry name" value="USPA DOMAIN-CONTAINING PROTEIN"/>
    <property type="match status" value="1"/>
</dbReference>
<organism evidence="3 4">
    <name type="scientific">Kineococcus xinjiangensis</name>
    <dbReference type="NCBI Taxonomy" id="512762"/>
    <lineage>
        <taxon>Bacteria</taxon>
        <taxon>Bacillati</taxon>
        <taxon>Actinomycetota</taxon>
        <taxon>Actinomycetes</taxon>
        <taxon>Kineosporiales</taxon>
        <taxon>Kineosporiaceae</taxon>
        <taxon>Kineococcus</taxon>
    </lineage>
</organism>
<name>A0A2S6IJ91_9ACTN</name>
<dbReference type="OrthoDB" id="3174546at2"/>
<dbReference type="Pfam" id="PF00582">
    <property type="entry name" value="Usp"/>
    <property type="match status" value="2"/>
</dbReference>
<evidence type="ECO:0000256" key="1">
    <source>
        <dbReference type="ARBA" id="ARBA00008791"/>
    </source>
</evidence>
<dbReference type="CDD" id="cd23659">
    <property type="entry name" value="USP_At3g01520-like"/>
    <property type="match status" value="1"/>
</dbReference>
<dbReference type="Proteomes" id="UP000239485">
    <property type="component" value="Unassembled WGS sequence"/>
</dbReference>
<evidence type="ECO:0000313" key="3">
    <source>
        <dbReference type="EMBL" id="PPK94287.1"/>
    </source>
</evidence>
<protein>
    <submittedName>
        <fullName evidence="3">Nucleotide-binding universal stress UspA family protein</fullName>
    </submittedName>
</protein>
<dbReference type="AlphaFoldDB" id="A0A2S6IJ91"/>
<dbReference type="Gene3D" id="3.40.50.620">
    <property type="entry name" value="HUPs"/>
    <property type="match status" value="2"/>
</dbReference>
<dbReference type="SUPFAM" id="SSF52402">
    <property type="entry name" value="Adenine nucleotide alpha hydrolases-like"/>
    <property type="match status" value="2"/>
</dbReference>
<dbReference type="PANTHER" id="PTHR31964">
    <property type="entry name" value="ADENINE NUCLEOTIDE ALPHA HYDROLASES-LIKE SUPERFAMILY PROTEIN"/>
    <property type="match status" value="1"/>
</dbReference>
<feature type="domain" description="UspA" evidence="2">
    <location>
        <begin position="167"/>
        <end position="304"/>
    </location>
</feature>
<dbReference type="EMBL" id="PTJD01000008">
    <property type="protein sequence ID" value="PPK94287.1"/>
    <property type="molecule type" value="Genomic_DNA"/>
</dbReference>
<comment type="similarity">
    <text evidence="1">Belongs to the universal stress protein A family.</text>
</comment>
<dbReference type="InterPro" id="IPR006016">
    <property type="entry name" value="UspA"/>
</dbReference>
<proteinExistence type="inferred from homology"/>
<dbReference type="InterPro" id="IPR014729">
    <property type="entry name" value="Rossmann-like_a/b/a_fold"/>
</dbReference>
<dbReference type="InterPro" id="IPR006015">
    <property type="entry name" value="Universal_stress_UspA"/>
</dbReference>
<accession>A0A2S6IJ91</accession>
<comment type="caution">
    <text evidence="3">The sequence shown here is derived from an EMBL/GenBank/DDBJ whole genome shotgun (WGS) entry which is preliminary data.</text>
</comment>
<evidence type="ECO:0000259" key="2">
    <source>
        <dbReference type="Pfam" id="PF00582"/>
    </source>
</evidence>
<keyword evidence="4" id="KW-1185">Reference proteome</keyword>
<dbReference type="PRINTS" id="PR01438">
    <property type="entry name" value="UNVRSLSTRESS"/>
</dbReference>
<dbReference type="RefSeq" id="WP_146099517.1">
    <property type="nucleotide sequence ID" value="NZ_PTJD01000008.1"/>
</dbReference>
<feature type="domain" description="UspA" evidence="2">
    <location>
        <begin position="8"/>
        <end position="145"/>
    </location>
</feature>
<reference evidence="3 4" key="1">
    <citation type="submission" date="2018-02" db="EMBL/GenBank/DDBJ databases">
        <title>Genomic Encyclopedia of Archaeal and Bacterial Type Strains, Phase II (KMG-II): from individual species to whole genera.</title>
        <authorList>
            <person name="Goeker M."/>
        </authorList>
    </citation>
    <scope>NUCLEOTIDE SEQUENCE [LARGE SCALE GENOMIC DNA]</scope>
    <source>
        <strain evidence="3 4">DSM 22857</strain>
    </source>
</reference>
<gene>
    <name evidence="3" type="ORF">CLV92_108190</name>
</gene>
<sequence length="304" mass="31083">MSRRDHPTIVVGVDGSWQAERALEWAAEDARRRGADLRIVTAVRAPVSPATSAAFTAGNVLDAAREAAQVAVDAAVERASELAPASRVSGEVRAGSAAAVLQQESHYADLLVTGSRGHGSLAGLVLGSVSVAVATSARCPVVVVRPDRRPEHAGDDLTPFSWATAGRVVVGIDGSEGAARALAFAADHAARARLGLTIVSAQPAPAPRSRWLDPSESGTLTTLALDCEAVTRPAAALARMAHPRLDVDVQVVQDGAGGCLVSASHQAALVVLGNRGRPSLTGRLLGSVSRTVLCAAASPVVVVH</sequence>
<evidence type="ECO:0000313" key="4">
    <source>
        <dbReference type="Proteomes" id="UP000239485"/>
    </source>
</evidence>